<dbReference type="Pfam" id="PF13191">
    <property type="entry name" value="AAA_16"/>
    <property type="match status" value="1"/>
</dbReference>
<feature type="region of interest" description="Disordered" evidence="11">
    <location>
        <begin position="2239"/>
        <end position="2260"/>
    </location>
</feature>
<dbReference type="SMART" id="SM00220">
    <property type="entry name" value="S_TKc"/>
    <property type="match status" value="1"/>
</dbReference>
<dbReference type="FunFam" id="1.10.287.130:FF:000002">
    <property type="entry name" value="Two-component osmosensing histidine kinase"/>
    <property type="match status" value="1"/>
</dbReference>
<dbReference type="SUPFAM" id="SSF52172">
    <property type="entry name" value="CheY-like"/>
    <property type="match status" value="1"/>
</dbReference>
<dbReference type="PROSITE" id="PS50110">
    <property type="entry name" value="RESPONSE_REGULATORY"/>
    <property type="match status" value="1"/>
</dbReference>
<dbReference type="InterPro" id="IPR011009">
    <property type="entry name" value="Kinase-like_dom_sf"/>
</dbReference>
<dbReference type="CDD" id="cd16922">
    <property type="entry name" value="HATPase_EvgS-ArcB-TorS-like"/>
    <property type="match status" value="1"/>
</dbReference>
<dbReference type="GO" id="GO:1900445">
    <property type="term" value="P:positive regulation of filamentous growth of a population of unicellular organisms in response to biotic stimulus"/>
    <property type="evidence" value="ECO:0007669"/>
    <property type="project" value="UniProtKB-ARBA"/>
</dbReference>
<evidence type="ECO:0000256" key="11">
    <source>
        <dbReference type="SAM" id="MobiDB-lite"/>
    </source>
</evidence>
<dbReference type="InterPro" id="IPR004358">
    <property type="entry name" value="Sig_transdc_His_kin-like_C"/>
</dbReference>
<feature type="region of interest" description="Disordered" evidence="11">
    <location>
        <begin position="1"/>
        <end position="25"/>
    </location>
</feature>
<evidence type="ECO:0000259" key="14">
    <source>
        <dbReference type="PROSITE" id="PS50110"/>
    </source>
</evidence>
<dbReference type="RefSeq" id="XP_019019546.1">
    <property type="nucleotide sequence ID" value="XM_019160182.1"/>
</dbReference>
<dbReference type="EC" id="2.7.13.3" evidence="2"/>
<keyword evidence="5" id="KW-0547">Nucleotide-binding</keyword>
<dbReference type="SUPFAM" id="SSF47384">
    <property type="entry name" value="Homodimeric domain of signal transducing histidine kinase"/>
    <property type="match status" value="1"/>
</dbReference>
<dbReference type="InterPro" id="IPR003661">
    <property type="entry name" value="HisK_dim/P_dom"/>
</dbReference>
<sequence>MERKGQAEPTGNSAKNNDNANTNGDYFSINRTANLFPHQGLLSSPTSATSYSSTSTIFNLPKYGANRQSSNLNLLLSPIATSPASTNIEPSATESSEAVFSPLSASNTNSLLKDFLHPSVLHELEQKASFFSKHSKSTYLTSSLPHDYLNTSLDLQESASQKSPKSKNDMSQILSSYTLISKIHDDKHSDPINHYLAEHKTTKQKFVIRFIRQLTVGTLCRLVNSYYATYSPDSTQPIDEYPSFKDILEEKNEHRACPPDLPGIYPCTKLELLENQNGIVAFYPVADNVVPLSKMEFDSPVEITTIILLLVNILKVLKSIHKHGIVNNTLLPSDIFVNPSTYDVFIMGFDFSFSTDVDFQEVPYRSANKSHSLNYIPFTAPENFQNLVPVDFRADIYGAGAIIYSILSKRVFKQNNMFILVAAIITLNSTPLHIIDSSIPIEFSKIISKMIDKDAKLRYSSLDHIIHDLVKLYHNITQTNIPHDPVPTSQSRIPILIPSELVGRDEVIKSLSAALSSNSVKTFTLTGETGIGKSSILESLRIPAMTKKMFFTAWKCQDLNYVTSKFQTFDLILSQLLRDILSMDKLDIAFWRDLLSVEVKSDFSLLFDTVPELRILLGPRYAHMKQRKMNKNVYQKELGHQFILKKLFELFSRHAGWVLVIEDIGNLAEAEATVLEELWSHLKNDFKEGELNFTLLTSYTIRGEKTSDDEDNIPSFLRSNVMIEIPRLTYENVERYLSLSLQLYDSQFLWKDMQSKPNSYYFELSSNVRMNQDRRQMAELLHKYSQGNPLVINRFIIQMHFAQLRSKTSLKPIEVFKSIFATIKKTGPSGDVFFDCNLYTKNVPNDHTVQILKYAACVCVGNLFDMYDLSVVTGFDVSTLYIVLSTGIITQTLKSCSIVSKLPVDRLDDPDFPLSKLSAVEKRKLLKYTKFKFFHETIQHQLIQSLKDANELEEFHRNCGLRLFENLEAKYGSLKLTSADCFSIAYHFINSWKVARPEEYSIYTNILITAGWYAYSSYEHVSALRHFQIAKELTTDSQILKGLEWVEIHIYALKGKHEKSIDLIEKALEKYQENVEDVAQFLIAKMQSLRSMNNWEEAYEVCLNTLKVLEFPLDLSSLSGKEIEDYTNFVLRPKLPASPSEIRELRNLPLLKKRRVILVQMVLMDLNQFSVYLNKPYLFPFANLMNVILFMENGKSVYSSFSLIILGSLDATVDAKGLNRAHEYCKLAFSIVSSDSLEANELFIISFKWYCCLVGSLIGPIDKISQSFDLSIINSKAQMVETTFSKGIVVKFKFQLWITQGLTSKNIWERMEVIRDFYRPENDPRGLYDKIYKLVIGLLSVLEGNLSYDKYVDGWLSLGLDLKCVHMGLTYNVSRCFSCYILRKYEVGADIAIRELVGNWSEELASIEMAWARYVFVLIIYKDKVRRCDINDPYSDEISEKIENHLKNTQAFFKELSARNPSVFTCMFLTIDALIKVMDEEAFSQIDILAAFEIALASSVEYHHYLLEAVVAEECARWLKTVSKTNTMTTKYLKIAYNAYKAWGLTLKVEQIEQELILDIDLSLDLSPSPIVRSQRRNSRFYFQNDFIPFQHDSENSSADVSGSFKLPSDKQQDKSFSSYPLNALKAKSDDGIDDGDSYTSSRASVGIPATSVPLRVSDTLVSECGISESNEQDYTDKEMDLNNIEEEDWDNDAVMGLSTKIALSDNFEDIVRMLLLFSIHLVNADYGCFILNSDDGTPYLTAMCLKNAEVRFFTQEILSLKGDVLPVILVEESMKENMSIWRDSDKFYFDTTYKNRDPYFESNNCKNVICIPVKSGDSTVVGALYLENQRESTFVALKKIVLLEYLCLQGYISMSKMKLVEKLEVAKKAAEDATADRTNFLANMSHEIRTPFNSLMSCAIFLLDTKLTKSQRMYVETIRNSAMVTLSIIDGILSFSKIEHGSLLLSFEAFNLTKCIENAVQLVAEQAALKKLELVFIDDNYPVNTVYGDETRIVQVIINLLGNSTKFTNKGYIFVRSSVKEVAKDRYEFTITVKDSGIGIPEGSKARLFKMFNQLDGSSKRVYGGSGLGLAISKKLAEYMGGDVDYESKEGEGTSFCFTLTSKAEKHEAKRIEGIKEDDLVAILDPRELSSLSLKKCVERRGFEAKNVEIFDKLDDAARAKCKKAKFIFIYLEVMKQEHELKQLRGEFPNSVIIYQIPFGVRIPAFIEERDIPGDSEAKLVDFVLLTPFRREKLDEILQNQPQEPGASTGKKPESAKGLKLGKRCPLSILVAEDNMINTKMVRLQLKRLGYESDHAKDGVEAVEKSHQRFAEVGAPYDLILMDLQMPRKDGYEAAEEIKAEFADRTRIVALSANVYSEEKARCLRIGMSGFLSKPLLPDKLSLQLEEAYLQKKP</sequence>
<reference evidence="15 16" key="1">
    <citation type="journal article" date="2016" name="Proc. Natl. Acad. Sci. U.S.A.">
        <title>Comparative genomics of biotechnologically important yeasts.</title>
        <authorList>
            <person name="Riley R."/>
            <person name="Haridas S."/>
            <person name="Wolfe K.H."/>
            <person name="Lopes M.R."/>
            <person name="Hittinger C.T."/>
            <person name="Goeker M."/>
            <person name="Salamov A.A."/>
            <person name="Wisecaver J.H."/>
            <person name="Long T.M."/>
            <person name="Calvey C.H."/>
            <person name="Aerts A.L."/>
            <person name="Barry K.W."/>
            <person name="Choi C."/>
            <person name="Clum A."/>
            <person name="Coughlan A.Y."/>
            <person name="Deshpande S."/>
            <person name="Douglass A.P."/>
            <person name="Hanson S.J."/>
            <person name="Klenk H.-P."/>
            <person name="LaButti K.M."/>
            <person name="Lapidus A."/>
            <person name="Lindquist E.A."/>
            <person name="Lipzen A.M."/>
            <person name="Meier-Kolthoff J.P."/>
            <person name="Ohm R.A."/>
            <person name="Otillar R.P."/>
            <person name="Pangilinan J.L."/>
            <person name="Peng Y."/>
            <person name="Rokas A."/>
            <person name="Rosa C.A."/>
            <person name="Scheuner C."/>
            <person name="Sibirny A.A."/>
            <person name="Slot J.C."/>
            <person name="Stielow J.B."/>
            <person name="Sun H."/>
            <person name="Kurtzman C.P."/>
            <person name="Blackwell M."/>
            <person name="Grigoriev I.V."/>
            <person name="Jeffries T.W."/>
        </authorList>
    </citation>
    <scope>NUCLEOTIDE SEQUENCE [LARGE SCALE GENOMIC DNA]</scope>
    <source>
        <strain evidence="15 16">NRRL Y-2026</strain>
    </source>
</reference>
<evidence type="ECO:0000256" key="8">
    <source>
        <dbReference type="ARBA" id="ARBA00023012"/>
    </source>
</evidence>
<evidence type="ECO:0000256" key="7">
    <source>
        <dbReference type="ARBA" id="ARBA00022840"/>
    </source>
</evidence>
<dbReference type="GO" id="GO:0071555">
    <property type="term" value="P:cell wall organization"/>
    <property type="evidence" value="ECO:0007669"/>
    <property type="project" value="UniProtKB-KW"/>
</dbReference>
<accession>A0A1E3NS76</accession>
<dbReference type="Pfam" id="PF00512">
    <property type="entry name" value="HisKA"/>
    <property type="match status" value="1"/>
</dbReference>
<dbReference type="PANTHER" id="PTHR45339">
    <property type="entry name" value="HYBRID SIGNAL TRANSDUCTION HISTIDINE KINASE J"/>
    <property type="match status" value="1"/>
</dbReference>
<comment type="catalytic activity">
    <reaction evidence="1">
        <text>ATP + protein L-histidine = ADP + protein N-phospho-L-histidine.</text>
        <dbReference type="EC" id="2.7.13.3"/>
    </reaction>
</comment>
<dbReference type="InterPro" id="IPR027417">
    <property type="entry name" value="P-loop_NTPase"/>
</dbReference>
<dbReference type="PANTHER" id="PTHR45339:SF5">
    <property type="entry name" value="HISTIDINE KINASE"/>
    <property type="match status" value="1"/>
</dbReference>
<keyword evidence="16" id="KW-1185">Reference proteome</keyword>
<dbReference type="InterPro" id="IPR036890">
    <property type="entry name" value="HATPase_C_sf"/>
</dbReference>
<organism evidence="15 16">
    <name type="scientific">Pichia membranifaciens NRRL Y-2026</name>
    <dbReference type="NCBI Taxonomy" id="763406"/>
    <lineage>
        <taxon>Eukaryota</taxon>
        <taxon>Fungi</taxon>
        <taxon>Dikarya</taxon>
        <taxon>Ascomycota</taxon>
        <taxon>Saccharomycotina</taxon>
        <taxon>Pichiomycetes</taxon>
        <taxon>Pichiales</taxon>
        <taxon>Pichiaceae</taxon>
        <taxon>Pichia</taxon>
    </lineage>
</organism>
<proteinExistence type="predicted"/>
<dbReference type="OrthoDB" id="60033at2759"/>
<keyword evidence="7" id="KW-0067">ATP-binding</keyword>
<dbReference type="SUPFAM" id="SSF55874">
    <property type="entry name" value="ATPase domain of HSP90 chaperone/DNA topoisomerase II/histidine kinase"/>
    <property type="match status" value="1"/>
</dbReference>
<dbReference type="PROSITE" id="PS50011">
    <property type="entry name" value="PROTEIN_KINASE_DOM"/>
    <property type="match status" value="1"/>
</dbReference>
<dbReference type="Gene3D" id="1.10.287.130">
    <property type="match status" value="1"/>
</dbReference>
<dbReference type="Proteomes" id="UP000094455">
    <property type="component" value="Unassembled WGS sequence"/>
</dbReference>
<evidence type="ECO:0000256" key="1">
    <source>
        <dbReference type="ARBA" id="ARBA00000085"/>
    </source>
</evidence>
<dbReference type="SMART" id="SM00388">
    <property type="entry name" value="HisKA"/>
    <property type="match status" value="1"/>
</dbReference>
<evidence type="ECO:0000256" key="5">
    <source>
        <dbReference type="ARBA" id="ARBA00022741"/>
    </source>
</evidence>
<keyword evidence="6" id="KW-0418">Kinase</keyword>
<dbReference type="InterPro" id="IPR001789">
    <property type="entry name" value="Sig_transdc_resp-reg_receiver"/>
</dbReference>
<dbReference type="GO" id="GO:0000155">
    <property type="term" value="F:phosphorelay sensor kinase activity"/>
    <property type="evidence" value="ECO:0007669"/>
    <property type="project" value="InterPro"/>
</dbReference>
<dbReference type="CDD" id="cd17546">
    <property type="entry name" value="REC_hyHK_CKI1_RcsC-like"/>
    <property type="match status" value="1"/>
</dbReference>
<dbReference type="PRINTS" id="PR00344">
    <property type="entry name" value="BCTRLSENSOR"/>
</dbReference>
<evidence type="ECO:0000256" key="2">
    <source>
        <dbReference type="ARBA" id="ARBA00012438"/>
    </source>
</evidence>
<evidence type="ECO:0000313" key="16">
    <source>
        <dbReference type="Proteomes" id="UP000094455"/>
    </source>
</evidence>
<dbReference type="Gene3D" id="1.10.510.10">
    <property type="entry name" value="Transferase(Phosphotransferase) domain 1"/>
    <property type="match status" value="1"/>
</dbReference>
<evidence type="ECO:0000256" key="3">
    <source>
        <dbReference type="ARBA" id="ARBA00022553"/>
    </source>
</evidence>
<evidence type="ECO:0000256" key="6">
    <source>
        <dbReference type="ARBA" id="ARBA00022777"/>
    </source>
</evidence>
<dbReference type="Gene3D" id="3.40.50.300">
    <property type="entry name" value="P-loop containing nucleotide triphosphate hydrolases"/>
    <property type="match status" value="1"/>
</dbReference>
<evidence type="ECO:0000256" key="9">
    <source>
        <dbReference type="ARBA" id="ARBA00023316"/>
    </source>
</evidence>
<dbReference type="Gene3D" id="3.30.565.10">
    <property type="entry name" value="Histidine kinase-like ATPase, C-terminal domain"/>
    <property type="match status" value="1"/>
</dbReference>
<dbReference type="GO" id="GO:0097308">
    <property type="term" value="P:cellular response to farnesol"/>
    <property type="evidence" value="ECO:0007669"/>
    <property type="project" value="UniProtKB-ARBA"/>
</dbReference>
<dbReference type="SUPFAM" id="SSF56112">
    <property type="entry name" value="Protein kinase-like (PK-like)"/>
    <property type="match status" value="1"/>
</dbReference>
<dbReference type="InterPro" id="IPR041664">
    <property type="entry name" value="AAA_16"/>
</dbReference>
<dbReference type="CDD" id="cd00082">
    <property type="entry name" value="HisKA"/>
    <property type="match status" value="1"/>
</dbReference>
<dbReference type="InterPro" id="IPR011990">
    <property type="entry name" value="TPR-like_helical_dom_sf"/>
</dbReference>
<dbReference type="GO" id="GO:0036180">
    <property type="term" value="P:filamentous growth of a population of unicellular organisms in response to biotic stimulus"/>
    <property type="evidence" value="ECO:0007669"/>
    <property type="project" value="UniProtKB-ARBA"/>
</dbReference>
<dbReference type="InterPro" id="IPR003594">
    <property type="entry name" value="HATPase_dom"/>
</dbReference>
<keyword evidence="9" id="KW-0961">Cell wall biogenesis/degradation</keyword>
<evidence type="ECO:0000256" key="10">
    <source>
        <dbReference type="PROSITE-ProRule" id="PRU00169"/>
    </source>
</evidence>
<name>A0A1E3NS76_9ASCO</name>
<dbReference type="FunFam" id="3.30.565.10:FF:000010">
    <property type="entry name" value="Sensor histidine kinase RcsC"/>
    <property type="match status" value="1"/>
</dbReference>
<feature type="domain" description="Protein kinase" evidence="12">
    <location>
        <begin position="124"/>
        <end position="470"/>
    </location>
</feature>
<dbReference type="Gene3D" id="3.40.50.2300">
    <property type="match status" value="1"/>
</dbReference>
<dbReference type="Pfam" id="PF00072">
    <property type="entry name" value="Response_reg"/>
    <property type="match status" value="1"/>
</dbReference>
<feature type="domain" description="Response regulatory" evidence="14">
    <location>
        <begin position="2269"/>
        <end position="2390"/>
    </location>
</feature>
<keyword evidence="4" id="KW-0808">Transferase</keyword>
<dbReference type="InterPro" id="IPR036097">
    <property type="entry name" value="HisK_dim/P_sf"/>
</dbReference>
<feature type="domain" description="Histidine kinase" evidence="13">
    <location>
        <begin position="1884"/>
        <end position="2105"/>
    </location>
</feature>
<dbReference type="SMART" id="SM00387">
    <property type="entry name" value="HATPase_c"/>
    <property type="match status" value="1"/>
</dbReference>
<protein>
    <recommendedName>
        <fullName evidence="2">histidine kinase</fullName>
        <ecNumber evidence="2">2.7.13.3</ecNumber>
    </recommendedName>
</protein>
<evidence type="ECO:0000259" key="12">
    <source>
        <dbReference type="PROSITE" id="PS50011"/>
    </source>
</evidence>
<dbReference type="STRING" id="763406.A0A1E3NS76"/>
<dbReference type="Gene3D" id="3.30.450.40">
    <property type="match status" value="1"/>
</dbReference>
<dbReference type="EMBL" id="KV454001">
    <property type="protein sequence ID" value="ODQ48433.1"/>
    <property type="molecule type" value="Genomic_DNA"/>
</dbReference>
<dbReference type="SMART" id="SM00448">
    <property type="entry name" value="REC"/>
    <property type="match status" value="1"/>
</dbReference>
<dbReference type="PROSITE" id="PS50109">
    <property type="entry name" value="HIS_KIN"/>
    <property type="match status" value="1"/>
</dbReference>
<feature type="compositionally biased region" description="Low complexity" evidence="11">
    <location>
        <begin position="10"/>
        <end position="25"/>
    </location>
</feature>
<gene>
    <name evidence="15" type="ORF">PICMEDRAFT_14009</name>
</gene>
<keyword evidence="8" id="KW-0902">Two-component regulatory system</keyword>
<dbReference type="Pfam" id="PF02518">
    <property type="entry name" value="HATPase_c"/>
    <property type="match status" value="1"/>
</dbReference>
<dbReference type="SUPFAM" id="SSF48452">
    <property type="entry name" value="TPR-like"/>
    <property type="match status" value="1"/>
</dbReference>
<dbReference type="InterPro" id="IPR000719">
    <property type="entry name" value="Prot_kinase_dom"/>
</dbReference>
<dbReference type="InterPro" id="IPR011006">
    <property type="entry name" value="CheY-like_superfamily"/>
</dbReference>
<dbReference type="SUPFAM" id="SSF52540">
    <property type="entry name" value="P-loop containing nucleoside triphosphate hydrolases"/>
    <property type="match status" value="1"/>
</dbReference>
<evidence type="ECO:0000256" key="4">
    <source>
        <dbReference type="ARBA" id="ARBA00022679"/>
    </source>
</evidence>
<dbReference type="GO" id="GO:0006950">
    <property type="term" value="P:response to stress"/>
    <property type="evidence" value="ECO:0007669"/>
    <property type="project" value="UniProtKB-ARBA"/>
</dbReference>
<dbReference type="GO" id="GO:0005524">
    <property type="term" value="F:ATP binding"/>
    <property type="evidence" value="ECO:0007669"/>
    <property type="project" value="UniProtKB-KW"/>
</dbReference>
<dbReference type="InterPro" id="IPR005467">
    <property type="entry name" value="His_kinase_dom"/>
</dbReference>
<feature type="modified residue" description="4-aspartylphosphate" evidence="10">
    <location>
        <position position="2324"/>
    </location>
</feature>
<evidence type="ECO:0000259" key="13">
    <source>
        <dbReference type="PROSITE" id="PS50109"/>
    </source>
</evidence>
<keyword evidence="3 10" id="KW-0597">Phosphoprotein</keyword>
<dbReference type="InterPro" id="IPR029016">
    <property type="entry name" value="GAF-like_dom_sf"/>
</dbReference>
<dbReference type="GeneID" id="30176869"/>
<evidence type="ECO:0000313" key="15">
    <source>
        <dbReference type="EMBL" id="ODQ48433.1"/>
    </source>
</evidence>
<feature type="region of interest" description="Disordered" evidence="11">
    <location>
        <begin position="1594"/>
        <end position="1616"/>
    </location>
</feature>
<dbReference type="SUPFAM" id="SSF55781">
    <property type="entry name" value="GAF domain-like"/>
    <property type="match status" value="1"/>
</dbReference>